<dbReference type="InterPro" id="IPR035919">
    <property type="entry name" value="EAL_sf"/>
</dbReference>
<dbReference type="CDD" id="cd01948">
    <property type="entry name" value="EAL"/>
    <property type="match status" value="1"/>
</dbReference>
<evidence type="ECO:0000313" key="2">
    <source>
        <dbReference type="EMBL" id="CAB4872550.1"/>
    </source>
</evidence>
<dbReference type="SUPFAM" id="SSF141868">
    <property type="entry name" value="EAL domain-like"/>
    <property type="match status" value="1"/>
</dbReference>
<feature type="domain" description="EAL" evidence="1">
    <location>
        <begin position="1"/>
        <end position="243"/>
    </location>
</feature>
<dbReference type="EMBL" id="CAFBLS010000079">
    <property type="protein sequence ID" value="CAB4872550.1"/>
    <property type="molecule type" value="Genomic_DNA"/>
</dbReference>
<organism evidence="2">
    <name type="scientific">freshwater metagenome</name>
    <dbReference type="NCBI Taxonomy" id="449393"/>
    <lineage>
        <taxon>unclassified sequences</taxon>
        <taxon>metagenomes</taxon>
        <taxon>ecological metagenomes</taxon>
    </lineage>
</organism>
<dbReference type="PROSITE" id="PS50883">
    <property type="entry name" value="EAL"/>
    <property type="match status" value="1"/>
</dbReference>
<name>A0A6J7DTS7_9ZZZZ</name>
<dbReference type="InterPro" id="IPR050706">
    <property type="entry name" value="Cyclic-di-GMP_PDE-like"/>
</dbReference>
<dbReference type="Pfam" id="PF00563">
    <property type="entry name" value="EAL"/>
    <property type="match status" value="1"/>
</dbReference>
<dbReference type="Gene3D" id="3.20.20.450">
    <property type="entry name" value="EAL domain"/>
    <property type="match status" value="1"/>
</dbReference>
<dbReference type="AlphaFoldDB" id="A0A6J7DTS7"/>
<sequence length="245" mass="26941">MMDALFGGATTIMVGGVPIEAVFHRYHFVSAADEISGEILSRPLGVDCIEDFFSSLSWVDSMRVLAWQFEMKEALWAKHRAHCSVNVHNSVLVEANQRASFIELVRAFPSPMTLEFTETYPMPAAAISNELLGDLRGLGHRTALDDFGAGLNGMPMLTDYDFDIIKIDRSFVHDVDTRPEKQKTLTLMARALTALGKDHVVEGVGSSRILEILQAAGFSTFQGFHFSVPCLVRDMLDEAQGAATA</sequence>
<protein>
    <submittedName>
        <fullName evidence="2">Unannotated protein</fullName>
    </submittedName>
</protein>
<gene>
    <name evidence="2" type="ORF">UFOPK3402_00776</name>
</gene>
<dbReference type="InterPro" id="IPR001633">
    <property type="entry name" value="EAL_dom"/>
</dbReference>
<dbReference type="SMART" id="SM00052">
    <property type="entry name" value="EAL"/>
    <property type="match status" value="1"/>
</dbReference>
<dbReference type="PANTHER" id="PTHR33121">
    <property type="entry name" value="CYCLIC DI-GMP PHOSPHODIESTERASE PDEF"/>
    <property type="match status" value="1"/>
</dbReference>
<dbReference type="GO" id="GO:0071111">
    <property type="term" value="F:cyclic-guanylate-specific phosphodiesterase activity"/>
    <property type="evidence" value="ECO:0007669"/>
    <property type="project" value="InterPro"/>
</dbReference>
<proteinExistence type="predicted"/>
<reference evidence="2" key="1">
    <citation type="submission" date="2020-05" db="EMBL/GenBank/DDBJ databases">
        <authorList>
            <person name="Chiriac C."/>
            <person name="Salcher M."/>
            <person name="Ghai R."/>
            <person name="Kavagutti S V."/>
        </authorList>
    </citation>
    <scope>NUCLEOTIDE SEQUENCE</scope>
</reference>
<evidence type="ECO:0000259" key="1">
    <source>
        <dbReference type="PROSITE" id="PS50883"/>
    </source>
</evidence>
<dbReference type="PANTHER" id="PTHR33121:SF79">
    <property type="entry name" value="CYCLIC DI-GMP PHOSPHODIESTERASE PDED-RELATED"/>
    <property type="match status" value="1"/>
</dbReference>
<accession>A0A6J7DTS7</accession>